<dbReference type="EMBL" id="LNYA01000034">
    <property type="protein sequence ID" value="KTC94450.1"/>
    <property type="molecule type" value="Genomic_DNA"/>
</dbReference>
<accession>A0A0W0TFU5</accession>
<keyword evidence="2" id="KW-1185">Reference proteome</keyword>
<protein>
    <submittedName>
        <fullName evidence="1">Uncharacterized protein</fullName>
    </submittedName>
</protein>
<evidence type="ECO:0000313" key="2">
    <source>
        <dbReference type="Proteomes" id="UP000054773"/>
    </source>
</evidence>
<comment type="caution">
    <text evidence="1">The sequence shown here is derived from an EMBL/GenBank/DDBJ whole genome shotgun (WGS) entry which is preliminary data.</text>
</comment>
<reference evidence="1 2" key="1">
    <citation type="submission" date="2015-11" db="EMBL/GenBank/DDBJ databases">
        <title>Genomic analysis of 38 Legionella species identifies large and diverse effector repertoires.</title>
        <authorList>
            <person name="Burstein D."/>
            <person name="Amaro F."/>
            <person name="Zusman T."/>
            <person name="Lifshitz Z."/>
            <person name="Cohen O."/>
            <person name="Gilbert J.A."/>
            <person name="Pupko T."/>
            <person name="Shuman H.A."/>
            <person name="Segal G."/>
        </authorList>
    </citation>
    <scope>NUCLEOTIDE SEQUENCE [LARGE SCALE GENOMIC DNA]</scope>
    <source>
        <strain evidence="1 2">SE-32A-C8</strain>
    </source>
</reference>
<gene>
    <name evidence="1" type="ORF">Lery_2617</name>
</gene>
<organism evidence="1 2">
    <name type="scientific">Legionella erythra</name>
    <dbReference type="NCBI Taxonomy" id="448"/>
    <lineage>
        <taxon>Bacteria</taxon>
        <taxon>Pseudomonadati</taxon>
        <taxon>Pseudomonadota</taxon>
        <taxon>Gammaproteobacteria</taxon>
        <taxon>Legionellales</taxon>
        <taxon>Legionellaceae</taxon>
        <taxon>Legionella</taxon>
    </lineage>
</organism>
<proteinExistence type="predicted"/>
<evidence type="ECO:0000313" key="1">
    <source>
        <dbReference type="EMBL" id="KTC94450.1"/>
    </source>
</evidence>
<dbReference type="PATRIC" id="fig|448.7.peg.2743"/>
<dbReference type="AlphaFoldDB" id="A0A0W0TFU5"/>
<dbReference type="RefSeq" id="WP_131751214.1">
    <property type="nucleotide sequence ID" value="NZ_CAAAHY010000058.1"/>
</dbReference>
<dbReference type="Proteomes" id="UP000054773">
    <property type="component" value="Unassembled WGS sequence"/>
</dbReference>
<sequence length="87" mass="10303">MTYLTIMAIGRPRQLERGWYSSFAVAKEYGLNTQQLYKAAQARQAEKEKMVFYELKREYPVLDEYEKLNRPIVAFPFFRLVNLSSSL</sequence>
<name>A0A0W0TFU5_LEGER</name>